<dbReference type="SUPFAM" id="SSF49899">
    <property type="entry name" value="Concanavalin A-like lectins/glucanases"/>
    <property type="match status" value="1"/>
</dbReference>
<dbReference type="InterPro" id="IPR001362">
    <property type="entry name" value="Glyco_hydro_32"/>
</dbReference>
<evidence type="ECO:0000313" key="7">
    <source>
        <dbReference type="EMBL" id="MBD2861057.1"/>
    </source>
</evidence>
<evidence type="ECO:0000256" key="1">
    <source>
        <dbReference type="ARBA" id="ARBA00009902"/>
    </source>
</evidence>
<comment type="caution">
    <text evidence="7">The sequence shown here is derived from an EMBL/GenBank/DDBJ whole genome shotgun (WGS) entry which is preliminary data.</text>
</comment>
<dbReference type="InterPro" id="IPR013189">
    <property type="entry name" value="Glyco_hydro_32_C"/>
</dbReference>
<accession>A0A927C6V1</accession>
<feature type="domain" description="Glycosyl hydrolase family 32 C-terminal" evidence="6">
    <location>
        <begin position="451"/>
        <end position="586"/>
    </location>
</feature>
<dbReference type="Pfam" id="PF00251">
    <property type="entry name" value="Glyco_hydro_32N"/>
    <property type="match status" value="1"/>
</dbReference>
<feature type="domain" description="Glycosyl hydrolase family 32 N-terminal" evidence="5">
    <location>
        <begin position="121"/>
        <end position="448"/>
    </location>
</feature>
<dbReference type="InterPro" id="IPR023296">
    <property type="entry name" value="Glyco_hydro_beta-prop_sf"/>
</dbReference>
<keyword evidence="2 4" id="KW-0378">Hydrolase</keyword>
<dbReference type="InterPro" id="IPR013148">
    <property type="entry name" value="Glyco_hydro_32_N"/>
</dbReference>
<name>A0A927C6V1_9BACL</name>
<dbReference type="Proteomes" id="UP000639396">
    <property type="component" value="Unassembled WGS sequence"/>
</dbReference>
<dbReference type="GO" id="GO:0005987">
    <property type="term" value="P:sucrose catabolic process"/>
    <property type="evidence" value="ECO:0007669"/>
    <property type="project" value="TreeGrafter"/>
</dbReference>
<evidence type="ECO:0000313" key="8">
    <source>
        <dbReference type="Proteomes" id="UP000639396"/>
    </source>
</evidence>
<proteinExistence type="inferred from homology"/>
<evidence type="ECO:0000259" key="6">
    <source>
        <dbReference type="Pfam" id="PF08244"/>
    </source>
</evidence>
<dbReference type="PANTHER" id="PTHR42800">
    <property type="entry name" value="EXOINULINASE INUD (AFU_ORTHOLOGUE AFUA_5G00480)"/>
    <property type="match status" value="1"/>
</dbReference>
<evidence type="ECO:0000256" key="4">
    <source>
        <dbReference type="RuleBase" id="RU362110"/>
    </source>
</evidence>
<dbReference type="AlphaFoldDB" id="A0A927C6V1"/>
<keyword evidence="8" id="KW-1185">Reference proteome</keyword>
<dbReference type="CDD" id="cd18622">
    <property type="entry name" value="GH32_Inu-like"/>
    <property type="match status" value="1"/>
</dbReference>
<dbReference type="EMBL" id="JACXJA010000003">
    <property type="protein sequence ID" value="MBD2861057.1"/>
    <property type="molecule type" value="Genomic_DNA"/>
</dbReference>
<dbReference type="Gene3D" id="2.115.10.20">
    <property type="entry name" value="Glycosyl hydrolase domain, family 43"/>
    <property type="match status" value="1"/>
</dbReference>
<organism evidence="7 8">
    <name type="scientific">Paenibacillus oceani</name>
    <dbReference type="NCBI Taxonomy" id="2772510"/>
    <lineage>
        <taxon>Bacteria</taxon>
        <taxon>Bacillati</taxon>
        <taxon>Bacillota</taxon>
        <taxon>Bacilli</taxon>
        <taxon>Bacillales</taxon>
        <taxon>Paenibacillaceae</taxon>
        <taxon>Paenibacillus</taxon>
    </lineage>
</organism>
<keyword evidence="3 4" id="KW-0326">Glycosidase</keyword>
<evidence type="ECO:0000256" key="2">
    <source>
        <dbReference type="ARBA" id="ARBA00022801"/>
    </source>
</evidence>
<evidence type="ECO:0000256" key="3">
    <source>
        <dbReference type="ARBA" id="ARBA00023295"/>
    </source>
</evidence>
<dbReference type="GO" id="GO:0005737">
    <property type="term" value="C:cytoplasm"/>
    <property type="evidence" value="ECO:0007669"/>
    <property type="project" value="TreeGrafter"/>
</dbReference>
<evidence type="ECO:0000259" key="5">
    <source>
        <dbReference type="Pfam" id="PF00251"/>
    </source>
</evidence>
<protein>
    <submittedName>
        <fullName evidence="7">Glycoside hydrolase family 32 protein</fullName>
    </submittedName>
</protein>
<dbReference type="GO" id="GO:0004575">
    <property type="term" value="F:sucrose alpha-glucosidase activity"/>
    <property type="evidence" value="ECO:0007669"/>
    <property type="project" value="TreeGrafter"/>
</dbReference>
<gene>
    <name evidence="7" type="ORF">IDH45_03525</name>
</gene>
<dbReference type="SUPFAM" id="SSF75005">
    <property type="entry name" value="Arabinanase/levansucrase/invertase"/>
    <property type="match status" value="1"/>
</dbReference>
<sequence>MKASDQVSRRFVLRHRYIHFPVTNGAAKTMVSLSLGSGDAAETVMQFQVELAAGQPDFWTYADVSRWVGNELTITLEAPESEPEPGVSRTADTAVIDRIIESDYVPDEAGLYKEKYRPQLHFSSRRGWLNDPNGLVYFNNEYHLFYQHNPFGRAWDNIGWGHATSPDLLHWKELPGAMYPQRYGDFYFSGSACMDWTNSSGLQSGDEPVMAAFYTSTGRGQCLAYSDDKGRTWQQYAANPVLVHGKLFDKHNYSAHIPLWHESRDPKVFYYEPGGHWVMVVYEQHVDEKVSGDDCLFAIYTSSNMIDWEKQSELAGWYECPELFELAVDGDPGHKKWVLYGVDGRYALGSFDGKTFVPETRGGEAFDPYLSFRPYLDGLSFKYMAQYGNMMLAAQTFNDIPESDGRRLQIGWLRSATPAGMPFNQAMSLACELTLRRTDDGIRLFTWPVRELERLRGDKLEWSGVNVEEGEVTLPGTNAELLDIVAEFTASGGEAGLVVHGVKVLYSWTRQKLVCTLPSGSEIAAPLRPLNGAVKLRMIADRTSLEIFANDGRVYIPAAVLLSDEEKRVAWIGKGGSATLQRLDVYPLQSIWRHQADGG</sequence>
<reference evidence="7" key="1">
    <citation type="submission" date="2020-09" db="EMBL/GenBank/DDBJ databases">
        <title>A novel bacterium of genus Paenibacillus, isolated from South China Sea.</title>
        <authorList>
            <person name="Huang H."/>
            <person name="Mo K."/>
            <person name="Hu Y."/>
        </authorList>
    </citation>
    <scope>NUCLEOTIDE SEQUENCE</scope>
    <source>
        <strain evidence="7">IB182363</strain>
    </source>
</reference>
<dbReference type="RefSeq" id="WP_190924694.1">
    <property type="nucleotide sequence ID" value="NZ_JACXJA010000003.1"/>
</dbReference>
<dbReference type="Pfam" id="PF08244">
    <property type="entry name" value="Glyco_hydro_32C"/>
    <property type="match status" value="1"/>
</dbReference>
<dbReference type="InterPro" id="IPR013320">
    <property type="entry name" value="ConA-like_dom_sf"/>
</dbReference>
<dbReference type="SMART" id="SM00640">
    <property type="entry name" value="Glyco_32"/>
    <property type="match status" value="1"/>
</dbReference>
<dbReference type="Gene3D" id="2.60.120.560">
    <property type="entry name" value="Exo-inulinase, domain 1"/>
    <property type="match status" value="1"/>
</dbReference>
<dbReference type="PANTHER" id="PTHR42800:SF1">
    <property type="entry name" value="EXOINULINASE INUD (AFU_ORTHOLOGUE AFUA_5G00480)"/>
    <property type="match status" value="1"/>
</dbReference>
<comment type="similarity">
    <text evidence="1 4">Belongs to the glycosyl hydrolase 32 family.</text>
</comment>